<evidence type="ECO:0000256" key="1">
    <source>
        <dbReference type="SAM" id="SignalP"/>
    </source>
</evidence>
<proteinExistence type="predicted"/>
<name>A0A2W7PSS4_9RHOB</name>
<reference evidence="2 3" key="1">
    <citation type="submission" date="2018-06" db="EMBL/GenBank/DDBJ databases">
        <title>Genomic Encyclopedia of Archaeal and Bacterial Type Strains, Phase II (KMG-II): from individual species to whole genera.</title>
        <authorList>
            <person name="Goeker M."/>
        </authorList>
    </citation>
    <scope>NUCLEOTIDE SEQUENCE [LARGE SCALE GENOMIC DNA]</scope>
    <source>
        <strain evidence="2 3">DSM 22009</strain>
    </source>
</reference>
<sequence length="125" mass="12779">MTGGPIPTRPPCLSAIACVAFSAGLALAPASAHAQSADVSQADCNAVVAAMTDMTMANAANLALGRAIMARQVELFATLDEAASPATRQAVRNMAETIETFRAIDPETATAGLDALRSTCPANFR</sequence>
<evidence type="ECO:0008006" key="4">
    <source>
        <dbReference type="Google" id="ProtNLM"/>
    </source>
</evidence>
<keyword evidence="3" id="KW-1185">Reference proteome</keyword>
<dbReference type="AlphaFoldDB" id="A0A2W7PSS4"/>
<dbReference type="OrthoDB" id="9917994at2"/>
<evidence type="ECO:0000313" key="3">
    <source>
        <dbReference type="Proteomes" id="UP000248916"/>
    </source>
</evidence>
<accession>A0A2W7PSS4</accession>
<feature type="signal peptide" evidence="1">
    <location>
        <begin position="1"/>
        <end position="34"/>
    </location>
</feature>
<dbReference type="EMBL" id="QKZL01000023">
    <property type="protein sequence ID" value="PZX12499.1"/>
    <property type="molecule type" value="Genomic_DNA"/>
</dbReference>
<dbReference type="Proteomes" id="UP000248916">
    <property type="component" value="Unassembled WGS sequence"/>
</dbReference>
<protein>
    <recommendedName>
        <fullName evidence="4">Hemophore-related protein</fullName>
    </recommendedName>
</protein>
<organism evidence="2 3">
    <name type="scientific">Palleronia aestuarii</name>
    <dbReference type="NCBI Taxonomy" id="568105"/>
    <lineage>
        <taxon>Bacteria</taxon>
        <taxon>Pseudomonadati</taxon>
        <taxon>Pseudomonadota</taxon>
        <taxon>Alphaproteobacteria</taxon>
        <taxon>Rhodobacterales</taxon>
        <taxon>Roseobacteraceae</taxon>
        <taxon>Palleronia</taxon>
    </lineage>
</organism>
<gene>
    <name evidence="2" type="ORF">LX81_03603</name>
</gene>
<keyword evidence="1" id="KW-0732">Signal</keyword>
<comment type="caution">
    <text evidence="2">The sequence shown here is derived from an EMBL/GenBank/DDBJ whole genome shotgun (WGS) entry which is preliminary data.</text>
</comment>
<evidence type="ECO:0000313" key="2">
    <source>
        <dbReference type="EMBL" id="PZX12499.1"/>
    </source>
</evidence>
<feature type="chain" id="PRO_5015979175" description="Hemophore-related protein" evidence="1">
    <location>
        <begin position="35"/>
        <end position="125"/>
    </location>
</feature>
<dbReference type="RefSeq" id="WP_111538641.1">
    <property type="nucleotide sequence ID" value="NZ_QKZL01000023.1"/>
</dbReference>